<comment type="caution">
    <text evidence="1">The sequence shown here is derived from an EMBL/GenBank/DDBJ whole genome shotgun (WGS) entry which is preliminary data.</text>
</comment>
<proteinExistence type="predicted"/>
<reference evidence="1 2" key="1">
    <citation type="submission" date="2023-02" db="EMBL/GenBank/DDBJ databases">
        <title>LHISI_Scaffold_Assembly.</title>
        <authorList>
            <person name="Stuart O.P."/>
            <person name="Cleave R."/>
            <person name="Magrath M.J.L."/>
            <person name="Mikheyev A.S."/>
        </authorList>
    </citation>
    <scope>NUCLEOTIDE SEQUENCE [LARGE SCALE GENOMIC DNA]</scope>
    <source>
        <strain evidence="1">Daus_M_001</strain>
        <tissue evidence="1">Leg muscle</tissue>
    </source>
</reference>
<dbReference type="Proteomes" id="UP001159363">
    <property type="component" value="Chromosome 7"/>
</dbReference>
<name>A0ABQ9GZA7_9NEOP</name>
<sequence length="221" mass="25170">MLEANIPLERADESLIKWLNKYMTVLRESYVPRIAEEIHTNLKRAVENHNVVILCDETTDRMGRDTSTQCVYVGTAKELESANGTECPRTILSVMSENGIKYEHIAAIVSDYSIHWEVCELYESYFLRGYGTHSVLGAQASSWGIALPELNKCVHNAKQAFLNTPKRKHRYITFLNTKLPHGKKKALRFPITHHGKVEFVVPLSSVHFRILARFGRAFPGN</sequence>
<evidence type="ECO:0000313" key="2">
    <source>
        <dbReference type="Proteomes" id="UP001159363"/>
    </source>
</evidence>
<dbReference type="EMBL" id="JARBHB010000008">
    <property type="protein sequence ID" value="KAJ8877381.1"/>
    <property type="molecule type" value="Genomic_DNA"/>
</dbReference>
<gene>
    <name evidence="1" type="ORF">PR048_021835</name>
</gene>
<protein>
    <recommendedName>
        <fullName evidence="3">Transposase</fullName>
    </recommendedName>
</protein>
<evidence type="ECO:0008006" key="3">
    <source>
        <dbReference type="Google" id="ProtNLM"/>
    </source>
</evidence>
<organism evidence="1 2">
    <name type="scientific">Dryococelus australis</name>
    <dbReference type="NCBI Taxonomy" id="614101"/>
    <lineage>
        <taxon>Eukaryota</taxon>
        <taxon>Metazoa</taxon>
        <taxon>Ecdysozoa</taxon>
        <taxon>Arthropoda</taxon>
        <taxon>Hexapoda</taxon>
        <taxon>Insecta</taxon>
        <taxon>Pterygota</taxon>
        <taxon>Neoptera</taxon>
        <taxon>Polyneoptera</taxon>
        <taxon>Phasmatodea</taxon>
        <taxon>Verophasmatodea</taxon>
        <taxon>Anareolatae</taxon>
        <taxon>Phasmatidae</taxon>
        <taxon>Eurycanthinae</taxon>
        <taxon>Dryococelus</taxon>
    </lineage>
</organism>
<evidence type="ECO:0000313" key="1">
    <source>
        <dbReference type="EMBL" id="KAJ8877381.1"/>
    </source>
</evidence>
<accession>A0ABQ9GZA7</accession>
<keyword evidence="2" id="KW-1185">Reference proteome</keyword>